<dbReference type="CDD" id="cd07067">
    <property type="entry name" value="HP_PGM_like"/>
    <property type="match status" value="1"/>
</dbReference>
<dbReference type="AlphaFoldDB" id="A0A4Z0RNC2"/>
<dbReference type="Pfam" id="PF00300">
    <property type="entry name" value="His_Phos_1"/>
    <property type="match status" value="1"/>
</dbReference>
<dbReference type="InterPro" id="IPR013078">
    <property type="entry name" value="His_Pase_superF_clade-1"/>
</dbReference>
<keyword evidence="6" id="KW-1185">Reference proteome</keyword>
<keyword evidence="1" id="KW-0378">Hydrolase</keyword>
<protein>
    <submittedName>
        <fullName evidence="5">Histidine phosphatase family protein</fullName>
    </submittedName>
</protein>
<sequence>MSINVYMVRHGQTYLNKYRRMQGWTNAPLTEKGIADGQAAGERLRHVHFDGVYSSDLARAAQTARYVMDANLTGDSQDLVELPDFREQFFGSFDGLSGVEAGHELANVLGLPADTTYGDLIQSMNSNELMDAFREADPAGDAEDANMFWTRINNGLDTLLQTHKDGDNVLLVVHGILLINLTNRFAGPDYKGVEPENGSVTTWQLDEDGLHIDTFNDTTTEW</sequence>
<evidence type="ECO:0000313" key="5">
    <source>
        <dbReference type="EMBL" id="MBJ7637969.1"/>
    </source>
</evidence>
<gene>
    <name evidence="5" type="ORF">HAU20_00850</name>
    <name evidence="4" type="ORF">HAU43_00625</name>
</gene>
<evidence type="ECO:0000256" key="1">
    <source>
        <dbReference type="ARBA" id="ARBA00022801"/>
    </source>
</evidence>
<dbReference type="SMART" id="SM00855">
    <property type="entry name" value="PGAM"/>
    <property type="match status" value="1"/>
</dbReference>
<evidence type="ECO:0000313" key="4">
    <source>
        <dbReference type="EMBL" id="MBJ7631620.1"/>
    </source>
</evidence>
<organism evidence="5 6">
    <name type="scientific">Weissella confusa</name>
    <name type="common">Lactobacillus confusus</name>
    <dbReference type="NCBI Taxonomy" id="1583"/>
    <lineage>
        <taxon>Bacteria</taxon>
        <taxon>Bacillati</taxon>
        <taxon>Bacillota</taxon>
        <taxon>Bacilli</taxon>
        <taxon>Lactobacillales</taxon>
        <taxon>Lactobacillaceae</taxon>
        <taxon>Weissella</taxon>
    </lineage>
</organism>
<dbReference type="InterPro" id="IPR029033">
    <property type="entry name" value="His_PPase_superfam"/>
</dbReference>
<dbReference type="Proteomes" id="UP000728106">
    <property type="component" value="Unassembled WGS sequence"/>
</dbReference>
<dbReference type="GO" id="GO:0045820">
    <property type="term" value="P:negative regulation of glycolytic process"/>
    <property type="evidence" value="ECO:0007669"/>
    <property type="project" value="TreeGrafter"/>
</dbReference>
<dbReference type="PANTHER" id="PTHR46517:SF1">
    <property type="entry name" value="FRUCTOSE-2,6-BISPHOSPHATASE TIGAR"/>
    <property type="match status" value="1"/>
</dbReference>
<dbReference type="PANTHER" id="PTHR46517">
    <property type="entry name" value="FRUCTOSE-2,6-BISPHOSPHATASE TIGAR"/>
    <property type="match status" value="1"/>
</dbReference>
<reference evidence="5" key="1">
    <citation type="submission" date="2020-02" db="EMBL/GenBank/DDBJ databases">
        <authorList>
            <person name="Fontana A."/>
            <person name="Patrone V."/>
            <person name="Morelli L."/>
        </authorList>
    </citation>
    <scope>NUCLEOTIDE SEQUENCE</scope>
    <source>
        <strain evidence="4">CCUG 30943</strain>
        <strain evidence="5">CCUG 43002</strain>
    </source>
</reference>
<feature type="binding site" evidence="3">
    <location>
        <position position="59"/>
    </location>
    <ligand>
        <name>substrate</name>
    </ligand>
</feature>
<dbReference type="Proteomes" id="UP000808038">
    <property type="component" value="Unassembled WGS sequence"/>
</dbReference>
<evidence type="ECO:0000313" key="6">
    <source>
        <dbReference type="Proteomes" id="UP000728106"/>
    </source>
</evidence>
<feature type="active site" description="Proton donor/acceptor" evidence="2">
    <location>
        <position position="87"/>
    </location>
</feature>
<dbReference type="GeneID" id="57978543"/>
<feature type="binding site" evidence="3">
    <location>
        <begin position="9"/>
        <end position="16"/>
    </location>
    <ligand>
        <name>substrate</name>
    </ligand>
</feature>
<feature type="active site" description="Tele-phosphohistidine intermediate" evidence="2">
    <location>
        <position position="10"/>
    </location>
</feature>
<evidence type="ECO:0000256" key="3">
    <source>
        <dbReference type="PIRSR" id="PIRSR613078-2"/>
    </source>
</evidence>
<dbReference type="Gene3D" id="3.40.50.1240">
    <property type="entry name" value="Phosphoglycerate mutase-like"/>
    <property type="match status" value="1"/>
</dbReference>
<dbReference type="InterPro" id="IPR051695">
    <property type="entry name" value="Phosphoglycerate_Mutase"/>
</dbReference>
<evidence type="ECO:0000256" key="2">
    <source>
        <dbReference type="PIRSR" id="PIRSR613078-1"/>
    </source>
</evidence>
<proteinExistence type="predicted"/>
<dbReference type="RefSeq" id="WP_003609065.1">
    <property type="nucleotide sequence ID" value="NZ_ALXH01000028.1"/>
</dbReference>
<dbReference type="EMBL" id="JAAOCX010000001">
    <property type="protein sequence ID" value="MBJ7631620.1"/>
    <property type="molecule type" value="Genomic_DNA"/>
</dbReference>
<name>A0A4Z0RNC2_WEICO</name>
<dbReference type="GO" id="GO:0005829">
    <property type="term" value="C:cytosol"/>
    <property type="evidence" value="ECO:0007669"/>
    <property type="project" value="TreeGrafter"/>
</dbReference>
<accession>A0A4Z0RNC2</accession>
<reference evidence="5 6" key="2">
    <citation type="journal article" date="2021" name="Int. J. Food Microbiol.">
        <title>Safety demonstration of a microbial species for use in the food chain: Weissella confusa.</title>
        <authorList>
            <person name="Bourdichon F."/>
            <person name="Patrone V."/>
            <person name="Fontana A."/>
            <person name="Milani G."/>
            <person name="Morelli L."/>
        </authorList>
    </citation>
    <scope>NUCLEOTIDE SEQUENCE [LARGE SCALE GENOMIC DNA]</scope>
    <source>
        <strain evidence="4">CCUG 30943</strain>
        <strain evidence="5 6">CCUG 43002</strain>
    </source>
</reference>
<dbReference type="SUPFAM" id="SSF53254">
    <property type="entry name" value="Phosphoglycerate mutase-like"/>
    <property type="match status" value="1"/>
</dbReference>
<comment type="caution">
    <text evidence="5">The sequence shown here is derived from an EMBL/GenBank/DDBJ whole genome shotgun (WGS) entry which is preliminary data.</text>
</comment>
<dbReference type="GO" id="GO:0043456">
    <property type="term" value="P:regulation of pentose-phosphate shunt"/>
    <property type="evidence" value="ECO:0007669"/>
    <property type="project" value="TreeGrafter"/>
</dbReference>
<dbReference type="GO" id="GO:0004331">
    <property type="term" value="F:fructose-2,6-bisphosphate 2-phosphatase activity"/>
    <property type="evidence" value="ECO:0007669"/>
    <property type="project" value="TreeGrafter"/>
</dbReference>
<dbReference type="EMBL" id="JAAOCP010000001">
    <property type="protein sequence ID" value="MBJ7637969.1"/>
    <property type="molecule type" value="Genomic_DNA"/>
</dbReference>